<dbReference type="Pfam" id="PF00240">
    <property type="entry name" value="ubiquitin"/>
    <property type="match status" value="1"/>
</dbReference>
<feature type="compositionally biased region" description="Polar residues" evidence="1">
    <location>
        <begin position="452"/>
        <end position="463"/>
    </location>
</feature>
<feature type="compositionally biased region" description="Polar residues" evidence="1">
    <location>
        <begin position="611"/>
        <end position="625"/>
    </location>
</feature>
<dbReference type="GO" id="GO:0071818">
    <property type="term" value="C:BAT3 complex"/>
    <property type="evidence" value="ECO:0007669"/>
    <property type="project" value="TreeGrafter"/>
</dbReference>
<feature type="compositionally biased region" description="Low complexity" evidence="1">
    <location>
        <begin position="464"/>
        <end position="482"/>
    </location>
</feature>
<dbReference type="PANTHER" id="PTHR15204:SF5">
    <property type="entry name" value="LARGE PROLINE-RICH PROTEIN BAG6 ISOFORM X1"/>
    <property type="match status" value="1"/>
</dbReference>
<evidence type="ECO:0000256" key="1">
    <source>
        <dbReference type="SAM" id="MobiDB-lite"/>
    </source>
</evidence>
<dbReference type="FunFam" id="3.10.20.90:FF:000154">
    <property type="entry name" value="Large proline-rich protein BAG6"/>
    <property type="match status" value="1"/>
</dbReference>
<feature type="domain" description="Ubiquitin-like" evidence="2">
    <location>
        <begin position="67"/>
        <end position="142"/>
    </location>
</feature>
<protein>
    <recommendedName>
        <fullName evidence="2">Ubiquitin-like domain-containing protein</fullName>
    </recommendedName>
</protein>
<dbReference type="GO" id="GO:0031593">
    <property type="term" value="F:polyubiquitin modification-dependent protein binding"/>
    <property type="evidence" value="ECO:0007669"/>
    <property type="project" value="TreeGrafter"/>
</dbReference>
<proteinExistence type="predicted"/>
<dbReference type="GO" id="GO:0036503">
    <property type="term" value="P:ERAD pathway"/>
    <property type="evidence" value="ECO:0007669"/>
    <property type="project" value="TreeGrafter"/>
</dbReference>
<evidence type="ECO:0000313" key="3">
    <source>
        <dbReference type="EMBL" id="CAI9299153.1"/>
    </source>
</evidence>
<dbReference type="SUPFAM" id="SSF54236">
    <property type="entry name" value="Ubiquitin-like"/>
    <property type="match status" value="1"/>
</dbReference>
<evidence type="ECO:0000313" key="4">
    <source>
        <dbReference type="Proteomes" id="UP001177003"/>
    </source>
</evidence>
<dbReference type="Gene3D" id="3.10.20.90">
    <property type="entry name" value="Phosphatidylinositol 3-kinase Catalytic Subunit, Chain A, domain 1"/>
    <property type="match status" value="1"/>
</dbReference>
<feature type="region of interest" description="Disordered" evidence="1">
    <location>
        <begin position="433"/>
        <end position="526"/>
    </location>
</feature>
<reference evidence="3" key="1">
    <citation type="submission" date="2023-04" db="EMBL/GenBank/DDBJ databases">
        <authorList>
            <person name="Vijverberg K."/>
            <person name="Xiong W."/>
            <person name="Schranz E."/>
        </authorList>
    </citation>
    <scope>NUCLEOTIDE SEQUENCE</scope>
</reference>
<dbReference type="GO" id="GO:0051787">
    <property type="term" value="F:misfolded protein binding"/>
    <property type="evidence" value="ECO:0007669"/>
    <property type="project" value="TreeGrafter"/>
</dbReference>
<feature type="region of interest" description="Disordered" evidence="1">
    <location>
        <begin position="611"/>
        <end position="634"/>
    </location>
</feature>
<feature type="compositionally biased region" description="Basic and acidic residues" evidence="1">
    <location>
        <begin position="24"/>
        <end position="49"/>
    </location>
</feature>
<dbReference type="InterPro" id="IPR029071">
    <property type="entry name" value="Ubiquitin-like_domsf"/>
</dbReference>
<feature type="region of interest" description="Disordered" evidence="1">
    <location>
        <begin position="1"/>
        <end position="61"/>
    </location>
</feature>
<dbReference type="InterPro" id="IPR000626">
    <property type="entry name" value="Ubiquitin-like_dom"/>
</dbReference>
<dbReference type="PANTHER" id="PTHR15204">
    <property type="entry name" value="LARGE PROLINE-RICH PROTEIN BAG6"/>
    <property type="match status" value="1"/>
</dbReference>
<keyword evidence="4" id="KW-1185">Reference proteome</keyword>
<dbReference type="AlphaFoldDB" id="A0AA35ZUI8"/>
<gene>
    <name evidence="3" type="ORF">LSALG_LOCUS37877</name>
</gene>
<accession>A0AA35ZUI8</accession>
<dbReference type="SMART" id="SM00213">
    <property type="entry name" value="UBQ"/>
    <property type="match status" value="1"/>
</dbReference>
<dbReference type="EMBL" id="OX465084">
    <property type="protein sequence ID" value="CAI9299153.1"/>
    <property type="molecule type" value="Genomic_DNA"/>
</dbReference>
<evidence type="ECO:0000259" key="2">
    <source>
        <dbReference type="PROSITE" id="PS50053"/>
    </source>
</evidence>
<feature type="compositionally biased region" description="Polar residues" evidence="1">
    <location>
        <begin position="515"/>
        <end position="526"/>
    </location>
</feature>
<organism evidence="3 4">
    <name type="scientific">Lactuca saligna</name>
    <name type="common">Willowleaf lettuce</name>
    <dbReference type="NCBI Taxonomy" id="75948"/>
    <lineage>
        <taxon>Eukaryota</taxon>
        <taxon>Viridiplantae</taxon>
        <taxon>Streptophyta</taxon>
        <taxon>Embryophyta</taxon>
        <taxon>Tracheophyta</taxon>
        <taxon>Spermatophyta</taxon>
        <taxon>Magnoliopsida</taxon>
        <taxon>eudicotyledons</taxon>
        <taxon>Gunneridae</taxon>
        <taxon>Pentapetalae</taxon>
        <taxon>asterids</taxon>
        <taxon>campanulids</taxon>
        <taxon>Asterales</taxon>
        <taxon>Asteraceae</taxon>
        <taxon>Cichorioideae</taxon>
        <taxon>Cichorieae</taxon>
        <taxon>Lactucinae</taxon>
        <taxon>Lactuca</taxon>
    </lineage>
</organism>
<name>A0AA35ZUI8_LACSI</name>
<sequence>MFYTNLTKDQHSDEHVNTSSVDVKSSEPKTVADQRSDETLKSKADKLSDAEGATTSNVTVESSGSTVEINIKTLDSQLHSFHVDRNMPVSLFKEKIAGEVGLSVEHQRLIFRGKVLKDEDLLSEYHVESGHTLHLVSRQPSDIQVSSDFHDADDTFSTQSNTDANSIGGHVSHNEDGSPDITQVIGAVLNSFGVGGQTPVGVSQPNMQFSIPMQVTQGNERNPSPTQTPALVPTITTPIPDSLNTISEFMNHMEQALSQNGNHTSDNRATELPCNANGLPSPAALAVVMRHAQRLLSGPAVQSLSKTATRLEEEEGSTHDVTVRTQIQSEAMQSGLAMQHLGALFLELGRTMLTLHIGESPAESYVNPGPAVYISPSGPNPIMVQPFPLQTNSLFDSHANANANPGAYTPIGIGSIPRHINIHIHTGVRETNVESSNQANDDLPQAPMDTQGVGNVVSSSTRMESLSETEGASSSSSSGRSSIPTNASSIPVGLGSGGLQHKKRHWPTRSEVVGSGQSDPSATMNQVMQDPTLSGLLSGLSNQNGNNSQDFFKNLMNQVSQNPTMMNTINQLAQQMDGNQDPGGMRSGPRSGNLDISSMVQQMMPFVSQALNHGSSSSNMLQPTPSRKGALNRRYSSVKSLNTNERSSDFKMNLEHVAQKIVDQYPPLEIFSSLVETASGLYNSAYDTGALDELCSEEELAQEFMEMLKRDISRRLQGDRR</sequence>
<dbReference type="Proteomes" id="UP001177003">
    <property type="component" value="Chromosome 8"/>
</dbReference>
<dbReference type="PROSITE" id="PS50053">
    <property type="entry name" value="UBIQUITIN_2"/>
    <property type="match status" value="1"/>
</dbReference>